<dbReference type="InterPro" id="IPR006680">
    <property type="entry name" value="Amidohydro-rel"/>
</dbReference>
<evidence type="ECO:0000259" key="2">
    <source>
        <dbReference type="Pfam" id="PF04909"/>
    </source>
</evidence>
<feature type="domain" description="Amidohydrolase-related" evidence="2">
    <location>
        <begin position="3"/>
        <end position="332"/>
    </location>
</feature>
<dbReference type="PANTHER" id="PTHR21240:SF28">
    <property type="entry name" value="ISO-OROTATE DECARBOXYLASE (EUROFUNG)"/>
    <property type="match status" value="1"/>
</dbReference>
<evidence type="ECO:0000256" key="1">
    <source>
        <dbReference type="ARBA" id="ARBA00023239"/>
    </source>
</evidence>
<dbReference type="InterPro" id="IPR032466">
    <property type="entry name" value="Metal_Hydrolase"/>
</dbReference>
<sequence>MYIDVHGHVTAPDKLYAYKAGLLSHRGAHGHGHSGVTMEHVVEALNAPHPSFGKVSHLEHLDQAGVDIQFISPRPFQMMHSESPAKLVEWFTAETNDVIALCCEADSRFRGVAGMPQSMELDPAEWTRELRRCVNDLGFVGATLNTDPYEGLRQPPAIGDRFWYPVWEALCELDVPAIIHSAACRPPARESYSLHFVQEETLAVAGLLQSKVLDDFPDLKIVVSHGGGAIPYQKGRFYPAALRAGTTFEERLRKLHYDTCLYTRDSIEFLLRTVGVDRCLFGTEKPGTGSVKDPETGRWIDDIHLLIEDIDWLTDADRKALFETNAAELFRIEV</sequence>
<comment type="caution">
    <text evidence="3">The sequence shown here is derived from an EMBL/GenBank/DDBJ whole genome shotgun (WGS) entry which is preliminary data.</text>
</comment>
<dbReference type="RefSeq" id="WP_386424651.1">
    <property type="nucleotide sequence ID" value="NZ_JBHSBB010000001.1"/>
</dbReference>
<reference evidence="4" key="1">
    <citation type="journal article" date="2019" name="Int. J. Syst. Evol. Microbiol.">
        <title>The Global Catalogue of Microorganisms (GCM) 10K type strain sequencing project: providing services to taxonomists for standard genome sequencing and annotation.</title>
        <authorList>
            <consortium name="The Broad Institute Genomics Platform"/>
            <consortium name="The Broad Institute Genome Sequencing Center for Infectious Disease"/>
            <person name="Wu L."/>
            <person name="Ma J."/>
        </authorList>
    </citation>
    <scope>NUCLEOTIDE SEQUENCE [LARGE SCALE GENOMIC DNA]</scope>
    <source>
        <strain evidence="4">CGMCC 4.7237</strain>
    </source>
</reference>
<dbReference type="Gene3D" id="3.20.20.140">
    <property type="entry name" value="Metal-dependent hydrolases"/>
    <property type="match status" value="1"/>
</dbReference>
<organism evidence="3 4">
    <name type="scientific">Streptomyces polygonati</name>
    <dbReference type="NCBI Taxonomy" id="1617087"/>
    <lineage>
        <taxon>Bacteria</taxon>
        <taxon>Bacillati</taxon>
        <taxon>Actinomycetota</taxon>
        <taxon>Actinomycetes</taxon>
        <taxon>Kitasatosporales</taxon>
        <taxon>Streptomycetaceae</taxon>
        <taxon>Streptomyces</taxon>
    </lineage>
</organism>
<dbReference type="SUPFAM" id="SSF51556">
    <property type="entry name" value="Metallo-dependent hydrolases"/>
    <property type="match status" value="1"/>
</dbReference>
<dbReference type="PANTHER" id="PTHR21240">
    <property type="entry name" value="2-AMINO-3-CARBOXYLMUCONATE-6-SEMIALDEHYDE DECARBOXYLASE"/>
    <property type="match status" value="1"/>
</dbReference>
<dbReference type="InterPro" id="IPR032465">
    <property type="entry name" value="ACMSD"/>
</dbReference>
<dbReference type="Pfam" id="PF04909">
    <property type="entry name" value="Amidohydro_2"/>
    <property type="match status" value="1"/>
</dbReference>
<dbReference type="EMBL" id="JBHSBB010000001">
    <property type="protein sequence ID" value="MFC4029950.1"/>
    <property type="molecule type" value="Genomic_DNA"/>
</dbReference>
<evidence type="ECO:0000313" key="3">
    <source>
        <dbReference type="EMBL" id="MFC4029950.1"/>
    </source>
</evidence>
<proteinExistence type="predicted"/>
<protein>
    <submittedName>
        <fullName evidence="3">Amidohydrolase family protein</fullName>
    </submittedName>
</protein>
<keyword evidence="4" id="KW-1185">Reference proteome</keyword>
<name>A0ABV8HGJ8_9ACTN</name>
<dbReference type="Proteomes" id="UP001595765">
    <property type="component" value="Unassembled WGS sequence"/>
</dbReference>
<accession>A0ABV8HGJ8</accession>
<gene>
    <name evidence="3" type="ORF">ACFO3J_00530</name>
</gene>
<keyword evidence="1" id="KW-0456">Lyase</keyword>
<evidence type="ECO:0000313" key="4">
    <source>
        <dbReference type="Proteomes" id="UP001595765"/>
    </source>
</evidence>